<evidence type="ECO:0000256" key="1">
    <source>
        <dbReference type="ARBA" id="ARBA00022553"/>
    </source>
</evidence>
<evidence type="ECO:0000313" key="13">
    <source>
        <dbReference type="Proteomes" id="UP001059475"/>
    </source>
</evidence>
<dbReference type="InterPro" id="IPR025198">
    <property type="entry name" value="PPK_N_dom"/>
</dbReference>
<dbReference type="NCBIfam" id="TIGR03705">
    <property type="entry name" value="poly_P_kin"/>
    <property type="match status" value="1"/>
</dbReference>
<feature type="binding site" evidence="6">
    <location>
        <position position="384"/>
    </location>
    <ligand>
        <name>Mg(2+)</name>
        <dbReference type="ChEBI" id="CHEBI:18420"/>
    </ligand>
</feature>
<feature type="binding site" evidence="6">
    <location>
        <position position="60"/>
    </location>
    <ligand>
        <name>ATP</name>
        <dbReference type="ChEBI" id="CHEBI:30616"/>
    </ligand>
</feature>
<dbReference type="InterPro" id="IPR025200">
    <property type="entry name" value="PPK_C_dom2"/>
</dbReference>
<dbReference type="Pfam" id="PF13089">
    <property type="entry name" value="PP_kinase_N"/>
    <property type="match status" value="1"/>
</dbReference>
<dbReference type="Gene3D" id="3.30.870.10">
    <property type="entry name" value="Endonuclease Chain A"/>
    <property type="match status" value="2"/>
</dbReference>
<feature type="domain" description="Polyphosphate kinase C-terminal" evidence="11">
    <location>
        <begin position="341"/>
        <end position="505"/>
    </location>
</feature>
<dbReference type="Pfam" id="PF02503">
    <property type="entry name" value="PP_kinase"/>
    <property type="match status" value="1"/>
</dbReference>
<dbReference type="PIRSF" id="PIRSF015589">
    <property type="entry name" value="PP_kinase"/>
    <property type="match status" value="1"/>
</dbReference>
<evidence type="ECO:0000256" key="3">
    <source>
        <dbReference type="ARBA" id="ARBA00022741"/>
    </source>
</evidence>
<dbReference type="NCBIfam" id="NF003918">
    <property type="entry name" value="PRK05443.1-2"/>
    <property type="match status" value="1"/>
</dbReference>
<keyword evidence="2 6" id="KW-0808">Transferase</keyword>
<keyword evidence="5 6" id="KW-0067">ATP-binding</keyword>
<protein>
    <recommendedName>
        <fullName evidence="6 7">Polyphosphate kinase</fullName>
        <ecNumber evidence="6 7">2.7.4.1</ecNumber>
    </recommendedName>
    <alternativeName>
        <fullName evidence="6">ATP-polyphosphate phosphotransferase</fullName>
    </alternativeName>
    <alternativeName>
        <fullName evidence="6">Polyphosphoric acid kinase</fullName>
    </alternativeName>
</protein>
<dbReference type="PANTHER" id="PTHR30218">
    <property type="entry name" value="POLYPHOSPHATE KINASE"/>
    <property type="match status" value="1"/>
</dbReference>
<name>A0ABY5EUE6_9HYPH</name>
<dbReference type="InterPro" id="IPR041108">
    <property type="entry name" value="PP_kinase_C_1"/>
</dbReference>
<keyword evidence="4 6" id="KW-0418">Kinase</keyword>
<proteinExistence type="inferred from homology"/>
<keyword evidence="13" id="KW-1185">Reference proteome</keyword>
<evidence type="ECO:0000259" key="8">
    <source>
        <dbReference type="Pfam" id="PF02503"/>
    </source>
</evidence>
<dbReference type="GO" id="GO:0008976">
    <property type="term" value="F:polyphosphate kinase activity"/>
    <property type="evidence" value="ECO:0007669"/>
    <property type="project" value="UniProtKB-EC"/>
</dbReference>
<dbReference type="NCBIfam" id="NF003919">
    <property type="entry name" value="PRK05443.1-4"/>
    <property type="match status" value="1"/>
</dbReference>
<dbReference type="Gene3D" id="3.30.1840.10">
    <property type="entry name" value="Polyphosphate kinase middle domain"/>
    <property type="match status" value="1"/>
</dbReference>
<evidence type="ECO:0000256" key="4">
    <source>
        <dbReference type="ARBA" id="ARBA00022777"/>
    </source>
</evidence>
<dbReference type="Proteomes" id="UP001059475">
    <property type="component" value="Chromosome"/>
</dbReference>
<dbReference type="EMBL" id="CP101114">
    <property type="protein sequence ID" value="UTO29024.1"/>
    <property type="molecule type" value="Genomic_DNA"/>
</dbReference>
<dbReference type="NCBIfam" id="NF003921">
    <property type="entry name" value="PRK05443.2-2"/>
    <property type="match status" value="1"/>
</dbReference>
<dbReference type="RefSeq" id="WP_254770879.1">
    <property type="nucleotide sequence ID" value="NZ_CP101114.1"/>
</dbReference>
<dbReference type="InterPro" id="IPR024953">
    <property type="entry name" value="PP_kinase_middle"/>
</dbReference>
<feature type="domain" description="Polyphosphate kinase N-terminal" evidence="9">
    <location>
        <begin position="22"/>
        <end position="127"/>
    </location>
</feature>
<dbReference type="NCBIfam" id="NF003917">
    <property type="entry name" value="PRK05443.1-1"/>
    <property type="match status" value="1"/>
</dbReference>
<gene>
    <name evidence="6" type="primary">ppk</name>
    <name evidence="12" type="ORF">NMK50_03395</name>
</gene>
<dbReference type="InterPro" id="IPR036830">
    <property type="entry name" value="PP_kinase_middle_dom_sf"/>
</dbReference>
<comment type="catalytic activity">
    <reaction evidence="6 7">
        <text>[phosphate](n) + ATP = [phosphate](n+1) + ADP</text>
        <dbReference type="Rhea" id="RHEA:19573"/>
        <dbReference type="Rhea" id="RHEA-COMP:9859"/>
        <dbReference type="Rhea" id="RHEA-COMP:14280"/>
        <dbReference type="ChEBI" id="CHEBI:16838"/>
        <dbReference type="ChEBI" id="CHEBI:30616"/>
        <dbReference type="ChEBI" id="CHEBI:456216"/>
        <dbReference type="EC" id="2.7.4.1"/>
    </reaction>
</comment>
<dbReference type="InterPro" id="IPR003414">
    <property type="entry name" value="PP_kinase"/>
</dbReference>
<evidence type="ECO:0000259" key="10">
    <source>
        <dbReference type="Pfam" id="PF13090"/>
    </source>
</evidence>
<dbReference type="Pfam" id="PF17941">
    <property type="entry name" value="PP_kinase_C_1"/>
    <property type="match status" value="1"/>
</dbReference>
<dbReference type="SUPFAM" id="SSF140356">
    <property type="entry name" value="PPK N-terminal domain-like"/>
    <property type="match status" value="1"/>
</dbReference>
<feature type="binding site" evidence="6">
    <location>
        <position position="477"/>
    </location>
    <ligand>
        <name>ATP</name>
        <dbReference type="ChEBI" id="CHEBI:30616"/>
    </ligand>
</feature>
<dbReference type="SUPFAM" id="SSF56024">
    <property type="entry name" value="Phospholipase D/nuclease"/>
    <property type="match status" value="2"/>
</dbReference>
<dbReference type="SUPFAM" id="SSF143724">
    <property type="entry name" value="PHP14-like"/>
    <property type="match status" value="1"/>
</dbReference>
<comment type="function">
    <text evidence="6 7">Catalyzes the reversible transfer of the terminal phosphate of ATP to form a long-chain polyphosphate (polyP).</text>
</comment>
<accession>A0ABY5EUE6</accession>
<feature type="active site" description="Phosphohistidine intermediate" evidence="6">
    <location>
        <position position="444"/>
    </location>
</feature>
<dbReference type="CDD" id="cd09165">
    <property type="entry name" value="PLDc_PaPPK1_C1_like"/>
    <property type="match status" value="1"/>
</dbReference>
<evidence type="ECO:0000313" key="12">
    <source>
        <dbReference type="EMBL" id="UTO29024.1"/>
    </source>
</evidence>
<feature type="binding site" evidence="6">
    <location>
        <position position="573"/>
    </location>
    <ligand>
        <name>ATP</name>
        <dbReference type="ChEBI" id="CHEBI:30616"/>
    </ligand>
</feature>
<evidence type="ECO:0000256" key="2">
    <source>
        <dbReference type="ARBA" id="ARBA00022679"/>
    </source>
</evidence>
<keyword evidence="1 6" id="KW-0597">Phosphoprotein</keyword>
<keyword evidence="6" id="KW-0479">Metal-binding</keyword>
<evidence type="ECO:0000259" key="11">
    <source>
        <dbReference type="Pfam" id="PF17941"/>
    </source>
</evidence>
<keyword evidence="6" id="KW-0460">Magnesium</keyword>
<dbReference type="PANTHER" id="PTHR30218:SF0">
    <property type="entry name" value="POLYPHOSPHATE KINASE"/>
    <property type="match status" value="1"/>
</dbReference>
<comment type="cofactor">
    <cofactor evidence="6">
        <name>Mg(2+)</name>
        <dbReference type="ChEBI" id="CHEBI:18420"/>
    </cofactor>
</comment>
<dbReference type="Gene3D" id="1.20.58.310">
    <property type="entry name" value="Polyphosphate kinase N-terminal domain"/>
    <property type="match status" value="1"/>
</dbReference>
<evidence type="ECO:0000256" key="6">
    <source>
        <dbReference type="HAMAP-Rule" id="MF_00347"/>
    </source>
</evidence>
<comment type="similarity">
    <text evidence="6 7">Belongs to the polyphosphate kinase 1 (PPK1) family.</text>
</comment>
<keyword evidence="3 6" id="KW-0547">Nucleotide-binding</keyword>
<dbReference type="Pfam" id="PF13090">
    <property type="entry name" value="PP_kinase_C"/>
    <property type="match status" value="1"/>
</dbReference>
<feature type="domain" description="Polyphosphate kinase middle" evidence="8">
    <location>
        <begin position="136"/>
        <end position="312"/>
    </location>
</feature>
<reference evidence="12" key="1">
    <citation type="submission" date="2022-07" db="EMBL/GenBank/DDBJ databases">
        <title>First report of Bartonella spp. in marsupials in Brazil, with a description of Bartonella harrusi sp. nov. and new proposal for taxonomic reclassification of species of the genus Bartonella.</title>
        <authorList>
            <person name="Amaral R.B."/>
        </authorList>
    </citation>
    <scope>NUCLEOTIDE SEQUENCE</scope>
    <source>
        <strain evidence="12">117A</strain>
    </source>
</reference>
<feature type="binding site" evidence="6">
    <location>
        <position position="601"/>
    </location>
    <ligand>
        <name>ATP</name>
        <dbReference type="ChEBI" id="CHEBI:30616"/>
    </ligand>
</feature>
<feature type="binding site" evidence="6">
    <location>
        <position position="414"/>
    </location>
    <ligand>
        <name>Mg(2+)</name>
        <dbReference type="ChEBI" id="CHEBI:18420"/>
    </ligand>
</feature>
<dbReference type="CDD" id="cd09168">
    <property type="entry name" value="PLDc_PaPPK1_C2_like"/>
    <property type="match status" value="1"/>
</dbReference>
<sequence length="726" mass="83178">MKQRVEDQITLSDITMKSSMRFINREFSWLQFNTRVLMEAANTKHPLLERLQFLSISAANLDEFFMVRVAGLAAQIRDGITTCSADGRTPQQQLDFVLGEISRLQLHQLQELRILDHELRQNDIEIVGSERLSESEKSWLEQYFFETIYPVLKPFPLDSSHSFPFIPNLGLSLALQLSRCVDQHTHRVLLPVPVNLKRFILLPQEGNHFRFIACEDVMSLFINRLFPDYKVDGMGTFRVIRDSDIEVEEEAEDLVHFFENALKRRRRGQVIRVEFDAKMPKGLCQFITDALSVPDNCMSVLDGLLALNMLSEVVSIPRDDLKFLPYNPRFPEYLRKHNGDCFAAIRENDMIIHHPYESFDVVVQFLRQAASDPDVIEIKQTLYRTSNDSPIVSALIEAAEKGKSVTALVELKARFDEEANIRWARDLEHAGVHVFFGFIALKTHAKMSLIMRREGKRLCSYVHLGTGNYHPVNAKVYTDLSFFTTDDDIAHDVALLFNYIAQYKRPNKAMKIAFSPLTLRSRILQHIEKEITNAQQGLFAAVWMKVNALVDPEIIDALYRASQAGVQVDLVVRGICCLRPDIPEISDNIRVKSIVGRFLEHSRIFCFGNGQDLPNESAVVYLGSADMMPRNLDHRIEILVPVVNKMVRKHILLQIMLANIIDNQQSFDILNSGTSRRITPQRGESPFNAQEYFMAKAGLLGWKETFESSASHLVALHRQYAKLRKD</sequence>
<evidence type="ECO:0000259" key="9">
    <source>
        <dbReference type="Pfam" id="PF13089"/>
    </source>
</evidence>
<feature type="domain" description="Polyphosphate kinase C-terminal" evidence="10">
    <location>
        <begin position="514"/>
        <end position="690"/>
    </location>
</feature>
<comment type="PTM">
    <text evidence="6 7">An intermediate of this reaction is the autophosphorylated ppk in which a phosphate is covalently linked to a histidine residue through a N-P bond.</text>
</comment>
<dbReference type="InterPro" id="IPR036832">
    <property type="entry name" value="PPK_N_dom_sf"/>
</dbReference>
<evidence type="ECO:0000256" key="5">
    <source>
        <dbReference type="ARBA" id="ARBA00022840"/>
    </source>
</evidence>
<evidence type="ECO:0000256" key="7">
    <source>
        <dbReference type="RuleBase" id="RU003800"/>
    </source>
</evidence>
<dbReference type="EC" id="2.7.4.1" evidence="6 7"/>
<dbReference type="HAMAP" id="MF_00347">
    <property type="entry name" value="Polyphosphate_kinase"/>
    <property type="match status" value="1"/>
</dbReference>
<organism evidence="12 13">
    <name type="scientific">Bartonella harrusi</name>
    <dbReference type="NCBI Taxonomy" id="2961895"/>
    <lineage>
        <taxon>Bacteria</taxon>
        <taxon>Pseudomonadati</taxon>
        <taxon>Pseudomonadota</taxon>
        <taxon>Alphaproteobacteria</taxon>
        <taxon>Hyphomicrobiales</taxon>
        <taxon>Bartonellaceae</taxon>
        <taxon>Bartonella</taxon>
    </lineage>
</organism>